<feature type="signal peptide" evidence="1">
    <location>
        <begin position="1"/>
        <end position="21"/>
    </location>
</feature>
<keyword evidence="1" id="KW-0732">Signal</keyword>
<dbReference type="InterPro" id="IPR050490">
    <property type="entry name" value="Bact_solute-bd_prot1"/>
</dbReference>
<accession>A0AAE3W7Z9</accession>
<dbReference type="PANTHER" id="PTHR43649:SF12">
    <property type="entry name" value="DIACETYLCHITOBIOSE BINDING PROTEIN DASA"/>
    <property type="match status" value="1"/>
</dbReference>
<proteinExistence type="predicted"/>
<feature type="chain" id="PRO_5042071845" evidence="1">
    <location>
        <begin position="22"/>
        <end position="531"/>
    </location>
</feature>
<evidence type="ECO:0000313" key="2">
    <source>
        <dbReference type="EMBL" id="MDQ0371214.1"/>
    </source>
</evidence>
<evidence type="ECO:0000256" key="1">
    <source>
        <dbReference type="SAM" id="SignalP"/>
    </source>
</evidence>
<gene>
    <name evidence="2" type="ORF">J2S42_007883</name>
</gene>
<dbReference type="AlphaFoldDB" id="A0AAE3W7Z9"/>
<dbReference type="CDD" id="cd13583">
    <property type="entry name" value="PBP2_AlgQ_like_4"/>
    <property type="match status" value="1"/>
</dbReference>
<comment type="caution">
    <text evidence="2">The sequence shown here is derived from an EMBL/GenBank/DDBJ whole genome shotgun (WGS) entry which is preliminary data.</text>
</comment>
<name>A0AAE3W7Z9_9ACTN</name>
<dbReference type="PANTHER" id="PTHR43649">
    <property type="entry name" value="ARABINOSE-BINDING PROTEIN-RELATED"/>
    <property type="match status" value="1"/>
</dbReference>
<dbReference type="Gene3D" id="3.40.190.10">
    <property type="entry name" value="Periplasmic binding protein-like II"/>
    <property type="match status" value="2"/>
</dbReference>
<dbReference type="Pfam" id="PF01547">
    <property type="entry name" value="SBP_bac_1"/>
    <property type="match status" value="1"/>
</dbReference>
<reference evidence="2 3" key="1">
    <citation type="submission" date="2023-07" db="EMBL/GenBank/DDBJ databases">
        <title>Sequencing the genomes of 1000 actinobacteria strains.</title>
        <authorList>
            <person name="Klenk H.-P."/>
        </authorList>
    </citation>
    <scope>NUCLEOTIDE SEQUENCE [LARGE SCALE GENOMIC DNA]</scope>
    <source>
        <strain evidence="2 3">DSM 44709</strain>
    </source>
</reference>
<dbReference type="RefSeq" id="WP_307247810.1">
    <property type="nucleotide sequence ID" value="NZ_JAUSUZ010000001.1"/>
</dbReference>
<dbReference type="SUPFAM" id="SSF53850">
    <property type="entry name" value="Periplasmic binding protein-like II"/>
    <property type="match status" value="1"/>
</dbReference>
<sequence>MKRAIASLAALALLAACGSSPEESNLDENRVGAMADYAIGAQFKATEPITFDMLYSDHPNYPIKNDWLFWQELTKRTNITITPSVVPASDYNQKRGLVVSAGDAPFIIPKVYPPQEQPFVASGAILPVSDYLDLMPHFKDKIAKWKLEPQIDNLRLADGKFYVLPGLHENVWQDYTLAVRTDVLQELGLQPPKTWDQLYTTLKAMKARYPDSYPFSDRFAVPDPGGNLLNMLALAYGTQAGWGYNTGTWDGQKYVLTGAMPQYRDMLTYLHKLVAEGLLDPESFTQTDDQAKQKVAAGKALVISTNAQNLINDYRPLLKNGATMAKIPFLSGPTGEVKNWIRRESGIMISAKARESKNFVALMQFVDWLFYSDAGQEFAKWGVEGVTFTRDASGKRVLTKNVDFVGLNKGAPKHLQKDFGFSGGNFAYGGSTELLRSTFSAEEQAFQATMDAKTSIPVPPPAPLTDSEREQATLWETPLKDYVTQQTLRFILGQRDLAEWDAYVAELNAKNGQAYIDLVNKARTRYTDKNG</sequence>
<organism evidence="2 3">
    <name type="scientific">Catenuloplanes indicus</name>
    <dbReference type="NCBI Taxonomy" id="137267"/>
    <lineage>
        <taxon>Bacteria</taxon>
        <taxon>Bacillati</taxon>
        <taxon>Actinomycetota</taxon>
        <taxon>Actinomycetes</taxon>
        <taxon>Micromonosporales</taxon>
        <taxon>Micromonosporaceae</taxon>
        <taxon>Catenuloplanes</taxon>
    </lineage>
</organism>
<dbReference type="Proteomes" id="UP001240236">
    <property type="component" value="Unassembled WGS sequence"/>
</dbReference>
<dbReference type="EMBL" id="JAUSUZ010000001">
    <property type="protein sequence ID" value="MDQ0371214.1"/>
    <property type="molecule type" value="Genomic_DNA"/>
</dbReference>
<dbReference type="InterPro" id="IPR006059">
    <property type="entry name" value="SBP"/>
</dbReference>
<dbReference type="PROSITE" id="PS51257">
    <property type="entry name" value="PROKAR_LIPOPROTEIN"/>
    <property type="match status" value="1"/>
</dbReference>
<keyword evidence="3" id="KW-1185">Reference proteome</keyword>
<protein>
    <submittedName>
        <fullName evidence="2">Aldouronate transport system substrate-binding protein</fullName>
    </submittedName>
</protein>
<evidence type="ECO:0000313" key="3">
    <source>
        <dbReference type="Proteomes" id="UP001240236"/>
    </source>
</evidence>